<reference evidence="1" key="1">
    <citation type="submission" date="2020-10" db="EMBL/GenBank/DDBJ databases">
        <authorList>
            <person name="Gilroy R."/>
        </authorList>
    </citation>
    <scope>NUCLEOTIDE SEQUENCE</scope>
    <source>
        <strain evidence="1">4509</strain>
    </source>
</reference>
<dbReference type="EMBL" id="DVMX01000096">
    <property type="protein sequence ID" value="HIU41870.1"/>
    <property type="molecule type" value="Genomic_DNA"/>
</dbReference>
<protein>
    <recommendedName>
        <fullName evidence="3">Cytosolic protein</fullName>
    </recommendedName>
</protein>
<gene>
    <name evidence="1" type="ORF">IAD19_04880</name>
</gene>
<dbReference type="Pfam" id="PF20095">
    <property type="entry name" value="DUF6485"/>
    <property type="match status" value="1"/>
</dbReference>
<name>A0A9D1IQA7_9FIRM</name>
<evidence type="ECO:0000313" key="2">
    <source>
        <dbReference type="Proteomes" id="UP000824082"/>
    </source>
</evidence>
<evidence type="ECO:0008006" key="3">
    <source>
        <dbReference type="Google" id="ProtNLM"/>
    </source>
</evidence>
<reference evidence="1" key="2">
    <citation type="journal article" date="2021" name="PeerJ">
        <title>Extensive microbial diversity within the chicken gut microbiome revealed by metagenomics and culture.</title>
        <authorList>
            <person name="Gilroy R."/>
            <person name="Ravi A."/>
            <person name="Getino M."/>
            <person name="Pursley I."/>
            <person name="Horton D.L."/>
            <person name="Alikhan N.F."/>
            <person name="Baker D."/>
            <person name="Gharbi K."/>
            <person name="Hall N."/>
            <person name="Watson M."/>
            <person name="Adriaenssens E.M."/>
            <person name="Foster-Nyarko E."/>
            <person name="Jarju S."/>
            <person name="Secka A."/>
            <person name="Antonio M."/>
            <person name="Oren A."/>
            <person name="Chaudhuri R.R."/>
            <person name="La Ragione R."/>
            <person name="Hildebrand F."/>
            <person name="Pallen M.J."/>
        </authorList>
    </citation>
    <scope>NUCLEOTIDE SEQUENCE</scope>
    <source>
        <strain evidence="1">4509</strain>
    </source>
</reference>
<dbReference type="Proteomes" id="UP000824082">
    <property type="component" value="Unassembled WGS sequence"/>
</dbReference>
<sequence>MSNWESYCTCTDLACPCHPSRHQLGCTPCVRKNLKQGEIPSCFFKKVDNTGKPEAYFFENFADWVKEHGEKGRG</sequence>
<comment type="caution">
    <text evidence="1">The sequence shown here is derived from an EMBL/GenBank/DDBJ whole genome shotgun (WGS) entry which is preliminary data.</text>
</comment>
<evidence type="ECO:0000313" key="1">
    <source>
        <dbReference type="EMBL" id="HIU41870.1"/>
    </source>
</evidence>
<dbReference type="AlphaFoldDB" id="A0A9D1IQA7"/>
<proteinExistence type="predicted"/>
<organism evidence="1 2">
    <name type="scientific">Candidatus Egerieicola faecale</name>
    <dbReference type="NCBI Taxonomy" id="2840774"/>
    <lineage>
        <taxon>Bacteria</taxon>
        <taxon>Bacillati</taxon>
        <taxon>Bacillota</taxon>
        <taxon>Clostridia</taxon>
        <taxon>Eubacteriales</taxon>
        <taxon>Oscillospiraceae</taxon>
        <taxon>Oscillospiraceae incertae sedis</taxon>
        <taxon>Candidatus Egerieicola</taxon>
    </lineage>
</organism>
<accession>A0A9D1IQA7</accession>